<dbReference type="EMBL" id="CP024443">
    <property type="protein sequence ID" value="ATR78613.1"/>
    <property type="molecule type" value="Genomic_DNA"/>
</dbReference>
<evidence type="ECO:0000259" key="2">
    <source>
        <dbReference type="Pfam" id="PF09335"/>
    </source>
</evidence>
<keyword evidence="1" id="KW-0472">Membrane</keyword>
<keyword evidence="1" id="KW-1133">Transmembrane helix</keyword>
<dbReference type="Pfam" id="PF09335">
    <property type="entry name" value="VTT_dom"/>
    <property type="match status" value="1"/>
</dbReference>
<dbReference type="Proteomes" id="UP000229340">
    <property type="component" value="Chromosome"/>
</dbReference>
<proteinExistence type="predicted"/>
<organism evidence="3 4">
    <name type="scientific">Faucicola osloensis</name>
    <name type="common">Moraxella osloensis</name>
    <dbReference type="NCBI Taxonomy" id="34062"/>
    <lineage>
        <taxon>Bacteria</taxon>
        <taxon>Pseudomonadati</taxon>
        <taxon>Pseudomonadota</taxon>
        <taxon>Gammaproteobacteria</taxon>
        <taxon>Moraxellales</taxon>
        <taxon>Moraxellaceae</taxon>
        <taxon>Faucicola</taxon>
    </lineage>
</organism>
<evidence type="ECO:0000256" key="1">
    <source>
        <dbReference type="SAM" id="Phobius"/>
    </source>
</evidence>
<dbReference type="RefSeq" id="WP_036597455.1">
    <property type="nucleotide sequence ID" value="NZ_CALTVS010000001.1"/>
</dbReference>
<reference evidence="4" key="1">
    <citation type="submission" date="2017-11" db="EMBL/GenBank/DDBJ databases">
        <title>Complete genome sequence of Moraxella osloensis NP7 isolated from human skin.</title>
        <authorList>
            <person name="Lee K."/>
            <person name="Lim J.Y."/>
            <person name="Hwang I."/>
        </authorList>
    </citation>
    <scope>NUCLEOTIDE SEQUENCE [LARGE SCALE GENOMIC DNA]</scope>
    <source>
        <strain evidence="4">NP7</strain>
    </source>
</reference>
<feature type="transmembrane region" description="Helical" evidence="1">
    <location>
        <begin position="37"/>
        <end position="57"/>
    </location>
</feature>
<feature type="transmembrane region" description="Helical" evidence="1">
    <location>
        <begin position="115"/>
        <end position="137"/>
    </location>
</feature>
<sequence>MAYWLLFFAAFGSATLLPMQSEAVLIGLLSREQYNAYLLLTIASLGNILGSCVNFWLGQQIDRFHDKKWFPVSAEHLAKAKRTYDKYGFWSLLLSWVPIIGDPITLFAGVLGERFWRFLLLVIVAKTGRYLMLYAIYQGFF</sequence>
<name>A0A2D2LUC8_FAUOS</name>
<protein>
    <submittedName>
        <fullName evidence="3">DedA family protein</fullName>
    </submittedName>
</protein>
<dbReference type="InterPro" id="IPR051311">
    <property type="entry name" value="DedA_domain"/>
</dbReference>
<dbReference type="AlphaFoldDB" id="A0A2D2LUC8"/>
<dbReference type="GO" id="GO:0005886">
    <property type="term" value="C:plasma membrane"/>
    <property type="evidence" value="ECO:0007669"/>
    <property type="project" value="UniProtKB-ARBA"/>
</dbReference>
<evidence type="ECO:0000313" key="4">
    <source>
        <dbReference type="Proteomes" id="UP000229340"/>
    </source>
</evidence>
<evidence type="ECO:0000313" key="3">
    <source>
        <dbReference type="EMBL" id="ATR78613.1"/>
    </source>
</evidence>
<dbReference type="PANTHER" id="PTHR42709">
    <property type="entry name" value="ALKALINE PHOSPHATASE LIKE PROTEIN"/>
    <property type="match status" value="1"/>
</dbReference>
<dbReference type="STRING" id="34062.AXE82_00835"/>
<keyword evidence="1" id="KW-0812">Transmembrane</keyword>
<feature type="domain" description="VTT" evidence="2">
    <location>
        <begin position="34"/>
        <end position="134"/>
    </location>
</feature>
<dbReference type="PANTHER" id="PTHR42709:SF4">
    <property type="entry name" value="INNER MEMBRANE PROTEIN YQAA"/>
    <property type="match status" value="1"/>
</dbReference>
<dbReference type="InterPro" id="IPR032816">
    <property type="entry name" value="VTT_dom"/>
</dbReference>
<accession>A0A2D2LUC8</accession>
<feature type="transmembrane region" description="Helical" evidence="1">
    <location>
        <begin position="87"/>
        <end position="109"/>
    </location>
</feature>
<gene>
    <name evidence="3" type="ORF">NP7_04695</name>
</gene>